<feature type="non-terminal residue" evidence="2">
    <location>
        <position position="1"/>
    </location>
</feature>
<proteinExistence type="predicted"/>
<sequence>EIAADLTDLPVKPHEHYIVKNLAHHFECLKCNRRGLIENIKKVDCVGDKVPCKKDKDGKGPSEHFEAEKKETKAE</sequence>
<organism evidence="2 3">
    <name type="scientific">Durusdinium trenchii</name>
    <dbReference type="NCBI Taxonomy" id="1381693"/>
    <lineage>
        <taxon>Eukaryota</taxon>
        <taxon>Sar</taxon>
        <taxon>Alveolata</taxon>
        <taxon>Dinophyceae</taxon>
        <taxon>Suessiales</taxon>
        <taxon>Symbiodiniaceae</taxon>
        <taxon>Durusdinium</taxon>
    </lineage>
</organism>
<feature type="non-terminal residue" evidence="2">
    <location>
        <position position="75"/>
    </location>
</feature>
<reference evidence="2 3" key="1">
    <citation type="submission" date="2024-02" db="EMBL/GenBank/DDBJ databases">
        <authorList>
            <person name="Chen Y."/>
            <person name="Shah S."/>
            <person name="Dougan E. K."/>
            <person name="Thang M."/>
            <person name="Chan C."/>
        </authorList>
    </citation>
    <scope>NUCLEOTIDE SEQUENCE [LARGE SCALE GENOMIC DNA]</scope>
</reference>
<keyword evidence="3" id="KW-1185">Reference proteome</keyword>
<evidence type="ECO:0000313" key="2">
    <source>
        <dbReference type="EMBL" id="CAK9003666.1"/>
    </source>
</evidence>
<name>A0ABP0IM41_9DINO</name>
<dbReference type="Proteomes" id="UP001642464">
    <property type="component" value="Unassembled WGS sequence"/>
</dbReference>
<protein>
    <submittedName>
        <fullName evidence="2">Uncharacterized protein</fullName>
    </submittedName>
</protein>
<evidence type="ECO:0000313" key="3">
    <source>
        <dbReference type="Proteomes" id="UP001642464"/>
    </source>
</evidence>
<gene>
    <name evidence="2" type="ORF">SCF082_LOCUS7852</name>
</gene>
<accession>A0ABP0IM41</accession>
<feature type="region of interest" description="Disordered" evidence="1">
    <location>
        <begin position="52"/>
        <end position="75"/>
    </location>
</feature>
<dbReference type="EMBL" id="CAXAMM010004453">
    <property type="protein sequence ID" value="CAK9003666.1"/>
    <property type="molecule type" value="Genomic_DNA"/>
</dbReference>
<comment type="caution">
    <text evidence="2">The sequence shown here is derived from an EMBL/GenBank/DDBJ whole genome shotgun (WGS) entry which is preliminary data.</text>
</comment>
<evidence type="ECO:0000256" key="1">
    <source>
        <dbReference type="SAM" id="MobiDB-lite"/>
    </source>
</evidence>